<accession>A0A6A7Y3M8</accession>
<keyword evidence="3" id="KW-1185">Reference proteome</keyword>
<feature type="region of interest" description="Disordered" evidence="1">
    <location>
        <begin position="47"/>
        <end position="87"/>
    </location>
</feature>
<organism evidence="2 3">
    <name type="scientific">Segnochrobactrum spirostomi</name>
    <dbReference type="NCBI Taxonomy" id="2608987"/>
    <lineage>
        <taxon>Bacteria</taxon>
        <taxon>Pseudomonadati</taxon>
        <taxon>Pseudomonadota</taxon>
        <taxon>Alphaproteobacteria</taxon>
        <taxon>Hyphomicrobiales</taxon>
        <taxon>Segnochrobactraceae</taxon>
        <taxon>Segnochrobactrum</taxon>
    </lineage>
</organism>
<reference evidence="2 3" key="1">
    <citation type="submission" date="2019-09" db="EMBL/GenBank/DDBJ databases">
        <title>Segnochrobactrum spirostomi gen. nov., sp. nov., isolated from the ciliate Spirostomum cf. yagiui and description of a novel family, Segnochrobactraceae fam. nov. within the order Rhizobiales of the class Alphaproteobacteria.</title>
        <authorList>
            <person name="Akter S."/>
            <person name="Shazib S.U.A."/>
            <person name="Shin M.K."/>
        </authorList>
    </citation>
    <scope>NUCLEOTIDE SEQUENCE [LARGE SCALE GENOMIC DNA]</scope>
    <source>
        <strain evidence="2 3">Sp-1</strain>
    </source>
</reference>
<proteinExistence type="predicted"/>
<evidence type="ECO:0000313" key="3">
    <source>
        <dbReference type="Proteomes" id="UP000332515"/>
    </source>
</evidence>
<evidence type="ECO:0000313" key="2">
    <source>
        <dbReference type="EMBL" id="MQT13730.1"/>
    </source>
</evidence>
<feature type="region of interest" description="Disordered" evidence="1">
    <location>
        <begin position="120"/>
        <end position="152"/>
    </location>
</feature>
<dbReference type="Proteomes" id="UP000332515">
    <property type="component" value="Unassembled WGS sequence"/>
</dbReference>
<comment type="caution">
    <text evidence="2">The sequence shown here is derived from an EMBL/GenBank/DDBJ whole genome shotgun (WGS) entry which is preliminary data.</text>
</comment>
<evidence type="ECO:0000256" key="1">
    <source>
        <dbReference type="SAM" id="MobiDB-lite"/>
    </source>
</evidence>
<gene>
    <name evidence="2" type="ORF">F0357_13995</name>
</gene>
<name>A0A6A7Y3M8_9HYPH</name>
<protein>
    <submittedName>
        <fullName evidence="2">Uncharacterized protein</fullName>
    </submittedName>
</protein>
<feature type="compositionally biased region" description="Gly residues" evidence="1">
    <location>
        <begin position="59"/>
        <end position="68"/>
    </location>
</feature>
<dbReference type="EMBL" id="VWNA01000001">
    <property type="protein sequence ID" value="MQT13730.1"/>
    <property type="molecule type" value="Genomic_DNA"/>
</dbReference>
<sequence>MDGSGGGAGDARRHEARLAAAIAGGALTIAAWRFSLALKAHFNPLQPRVPAGRRDGGQWTDGGSGGGPAFWHRRTPGSRPAPRERDVRLDIIRVGDRTPSPDAPPAQEREPLDLYITKRARENAAAPDVSVPEDIRKSPTVPSIRPLPRVRS</sequence>
<dbReference type="AlphaFoldDB" id="A0A6A7Y3M8"/>